<dbReference type="Proteomes" id="UP000077684">
    <property type="component" value="Unassembled WGS sequence"/>
</dbReference>
<feature type="compositionally biased region" description="Low complexity" evidence="2">
    <location>
        <begin position="283"/>
        <end position="292"/>
    </location>
</feature>
<feature type="compositionally biased region" description="Low complexity" evidence="2">
    <location>
        <begin position="389"/>
        <end position="408"/>
    </location>
</feature>
<feature type="compositionally biased region" description="Basic and acidic residues" evidence="2">
    <location>
        <begin position="345"/>
        <end position="356"/>
    </location>
</feature>
<keyword evidence="4" id="KW-1185">Reference proteome</keyword>
<reference evidence="3" key="1">
    <citation type="submission" date="2016-04" db="EMBL/GenBank/DDBJ databases">
        <authorList>
            <person name="Nguyen H.D."/>
            <person name="Samba Siva P."/>
            <person name="Cullis J."/>
            <person name="Levesque C.A."/>
            <person name="Hambleton S."/>
        </authorList>
    </citation>
    <scope>NUCLEOTIDE SEQUENCE</scope>
    <source>
        <strain evidence="3">DAOMC 236426</strain>
    </source>
</reference>
<dbReference type="PANTHER" id="PTHR45615:SF80">
    <property type="entry name" value="GRIP DOMAIN-CONTAINING PROTEIN"/>
    <property type="match status" value="1"/>
</dbReference>
<feature type="coiled-coil region" evidence="1">
    <location>
        <begin position="680"/>
        <end position="862"/>
    </location>
</feature>
<organism evidence="3 4">
    <name type="scientific">Tilletia controversa</name>
    <name type="common">dwarf bunt fungus</name>
    <dbReference type="NCBI Taxonomy" id="13291"/>
    <lineage>
        <taxon>Eukaryota</taxon>
        <taxon>Fungi</taxon>
        <taxon>Dikarya</taxon>
        <taxon>Basidiomycota</taxon>
        <taxon>Ustilaginomycotina</taxon>
        <taxon>Exobasidiomycetes</taxon>
        <taxon>Tilletiales</taxon>
        <taxon>Tilletiaceae</taxon>
        <taxon>Tilletia</taxon>
    </lineage>
</organism>
<feature type="coiled-coil region" evidence="1">
    <location>
        <begin position="584"/>
        <end position="611"/>
    </location>
</feature>
<evidence type="ECO:0000256" key="1">
    <source>
        <dbReference type="SAM" id="Coils"/>
    </source>
</evidence>
<comment type="caution">
    <text evidence="3">The sequence shown here is derived from an EMBL/GenBank/DDBJ whole genome shotgun (WGS) entry which is preliminary data.</text>
</comment>
<feature type="coiled-coil region" evidence="1">
    <location>
        <begin position="892"/>
        <end position="933"/>
    </location>
</feature>
<evidence type="ECO:0000313" key="4">
    <source>
        <dbReference type="Proteomes" id="UP000077684"/>
    </source>
</evidence>
<feature type="compositionally biased region" description="Polar residues" evidence="2">
    <location>
        <begin position="419"/>
        <end position="456"/>
    </location>
</feature>
<evidence type="ECO:0000256" key="2">
    <source>
        <dbReference type="SAM" id="MobiDB-lite"/>
    </source>
</evidence>
<name>A0A8X7MKD9_9BASI</name>
<protein>
    <submittedName>
        <fullName evidence="3">Uncharacterized protein</fullName>
    </submittedName>
</protein>
<feature type="non-terminal residue" evidence="3">
    <location>
        <position position="1"/>
    </location>
</feature>
<proteinExistence type="predicted"/>
<keyword evidence="1" id="KW-0175">Coiled coil</keyword>
<feature type="region of interest" description="Disordered" evidence="2">
    <location>
        <begin position="21"/>
        <end position="101"/>
    </location>
</feature>
<gene>
    <name evidence="3" type="ORF">A4X06_0g8364</name>
</gene>
<feature type="compositionally biased region" description="Polar residues" evidence="2">
    <location>
        <begin position="183"/>
        <end position="194"/>
    </location>
</feature>
<evidence type="ECO:0000313" key="3">
    <source>
        <dbReference type="EMBL" id="KAE8239304.1"/>
    </source>
</evidence>
<dbReference type="EMBL" id="LWDE02001797">
    <property type="protein sequence ID" value="KAE8239304.1"/>
    <property type="molecule type" value="Genomic_DNA"/>
</dbReference>
<feature type="region of interest" description="Disordered" evidence="2">
    <location>
        <begin position="160"/>
        <end position="513"/>
    </location>
</feature>
<dbReference type="PANTHER" id="PTHR45615">
    <property type="entry name" value="MYOSIN HEAVY CHAIN, NON-MUSCLE"/>
    <property type="match status" value="1"/>
</dbReference>
<feature type="compositionally biased region" description="Low complexity" evidence="2">
    <location>
        <begin position="256"/>
        <end position="275"/>
    </location>
</feature>
<feature type="compositionally biased region" description="Acidic residues" evidence="2">
    <location>
        <begin position="495"/>
        <end position="505"/>
    </location>
</feature>
<dbReference type="AlphaFoldDB" id="A0A8X7MKD9"/>
<feature type="compositionally biased region" description="Low complexity" evidence="2">
    <location>
        <begin position="300"/>
        <end position="318"/>
    </location>
</feature>
<feature type="compositionally biased region" description="Polar residues" evidence="2">
    <location>
        <begin position="162"/>
        <end position="176"/>
    </location>
</feature>
<accession>A0A8X7MKD9</accession>
<sequence>MAYTSYAGSLRAESSLDTIQEGNSFLDDNSSDDVYPPRIQPEPASSISIHSPKSRNLLPPGHQSPTTRIPSGSVVLDNITNSGNPSRSRHGTADSAGSGNTTASVISLNESELFRGAQYALAHLEYAVPQHHEDTATSVALSQHYRYDNLDRTERIEDANLTGISQMPKTPGNTTRRAIGNNMPESPSLPSSLRQAHAMATPRSKSVTFAPPPSSSQTQQHERETSSGSDPEVDGLGSPEHDTSSGWARPPPSESSPPSRSLVRSPPRRSPSPLETPRELEPVSELALESLPSPSPADSPSPSARSSALLRSNRRSVSPNRHTSVANTPSRLRNVVIVTDTESSVDSHHGPDDSAERSPPPSRPSSRQGHSSPLRLSRTPVPQQPPLLGPASSSSPAPFLSLPLQSPAVQSLARAKSPAGSSSPSTVVTNGTGTFATAESFQTTPSHTTRTSNLSGTGFVRESSTRPQFPSLFSGDMSFSVDRDEEPADLREGDAEVEVEDEDNEDKLPSSIENSLSRLTRAAQRNRTAAASAFAHLGTHDDFELQENELEEDEEEDGAGRTVEKLEHGAELVQEMHELHAALQANLLRRLQAAERAQVKEREERVGLEDNVKRLVVGLMTNQAVGDDVGKEEVGEGEGEKEGMESLFGKFRAWAFQVSSMQDRCEHQPTTSASDGADRLLALQSELDILTSELERLEQAHTTVQTRVAELESERDELNDEQGVFEHELTNARQEREDFRVERDELAETLSLAQRRVSVLEVQVAEESAARSQADAYRRRLEEGFEAQLAGLRKELEETQRENVRFDEERREVEERGREEVHGLAVRLREREAEIERLVFNLETERKAVADLEEERNQLIAAIPVPDDEEEARLAAKLHETEVKVGLQASRIKELEKESANTDLEIAKLLKVRDRMEQENANYAMALAAKQQELSLLKRNSGRTSTANMTTVAMPLGMKTPRASDRHRDEQVDPPVTVRRRPPTAVLQSMILNTETPLPSSRIASRYKNGALHPESSGK</sequence>
<feature type="compositionally biased region" description="Polar residues" evidence="2">
    <location>
        <begin position="319"/>
        <end position="331"/>
    </location>
</feature>
<reference evidence="3" key="2">
    <citation type="journal article" date="2019" name="IMA Fungus">
        <title>Genome sequencing and comparison of five Tilletia species to identify candidate genes for the detection of regulated species infecting wheat.</title>
        <authorList>
            <person name="Nguyen H.D.T."/>
            <person name="Sultana T."/>
            <person name="Kesanakurti P."/>
            <person name="Hambleton S."/>
        </authorList>
    </citation>
    <scope>NUCLEOTIDE SEQUENCE</scope>
    <source>
        <strain evidence="3">DAOMC 236426</strain>
    </source>
</reference>